<dbReference type="AlphaFoldDB" id="A0ABD3QAR8"/>
<evidence type="ECO:0000256" key="1">
    <source>
        <dbReference type="SAM" id="SignalP"/>
    </source>
</evidence>
<sequence length="395" mass="44110">MAIPVFFVVLYCLSSSHAFTRSPLAHSIKPSFVINSLTNPIGSSKRCPSPPQASFSTIFDFTLANATTKQKSASSFERIDDAIMGGISLSALRDVPDKNYASWSGVCRIDGGGFCGMRTLPFETPLNATGQDGLFLDCWLASDPEPERRMWKMTVRTDPSRGEQVFQAQFDLKRAMDEASKASHKDGDDVWARVFVPFEDFQLVRGPRLIPDGPKLNVSGGLYQIGLTMSKFRIAVTTTEVENFRPGYFDMHIQRMGFYVKDESDSLGETVVPDTLTKEEADRKRPFILKLLLPVAKLFFSEKANRRRSAMKILREKRNMSRVRAILFGIKVRKGSMGTVPSVMKTMGILGVDSFRSVLGTALKVVLIYPLRLLGIVFRTIKKALGMKVQVPLRE</sequence>
<keyword evidence="4" id="KW-1185">Reference proteome</keyword>
<evidence type="ECO:0000313" key="4">
    <source>
        <dbReference type="Proteomes" id="UP001516023"/>
    </source>
</evidence>
<reference evidence="3 4" key="1">
    <citation type="journal article" date="2020" name="G3 (Bethesda)">
        <title>Improved Reference Genome for Cyclotella cryptica CCMP332, a Model for Cell Wall Morphogenesis, Salinity Adaptation, and Lipid Production in Diatoms (Bacillariophyta).</title>
        <authorList>
            <person name="Roberts W.R."/>
            <person name="Downey K.M."/>
            <person name="Ruck E.C."/>
            <person name="Traller J.C."/>
            <person name="Alverson A.J."/>
        </authorList>
    </citation>
    <scope>NUCLEOTIDE SEQUENCE [LARGE SCALE GENOMIC DNA]</scope>
    <source>
        <strain evidence="3 4">CCMP332</strain>
    </source>
</reference>
<name>A0ABD3QAR8_9STRA</name>
<accession>A0ABD3QAR8</accession>
<gene>
    <name evidence="3" type="ORF">HJC23_009859</name>
</gene>
<dbReference type="InterPro" id="IPR039131">
    <property type="entry name" value="NDUFAF1"/>
</dbReference>
<keyword evidence="1" id="KW-0732">Signal</keyword>
<dbReference type="Proteomes" id="UP001516023">
    <property type="component" value="Unassembled WGS sequence"/>
</dbReference>
<dbReference type="PANTHER" id="PTHR13194">
    <property type="entry name" value="COMPLEX I INTERMEDIATE-ASSOCIATED PROTEIN 30"/>
    <property type="match status" value="1"/>
</dbReference>
<dbReference type="EMBL" id="JABMIG020000054">
    <property type="protein sequence ID" value="KAL3797495.1"/>
    <property type="molecule type" value="Genomic_DNA"/>
</dbReference>
<proteinExistence type="predicted"/>
<evidence type="ECO:0000313" key="3">
    <source>
        <dbReference type="EMBL" id="KAL3797495.1"/>
    </source>
</evidence>
<feature type="domain" description="NADH:ubiquinone oxidoreductase intermediate-associated protein 30" evidence="2">
    <location>
        <begin position="69"/>
        <end position="252"/>
    </location>
</feature>
<dbReference type="Pfam" id="PF08547">
    <property type="entry name" value="CIA30"/>
    <property type="match status" value="1"/>
</dbReference>
<organism evidence="3 4">
    <name type="scientific">Cyclotella cryptica</name>
    <dbReference type="NCBI Taxonomy" id="29204"/>
    <lineage>
        <taxon>Eukaryota</taxon>
        <taxon>Sar</taxon>
        <taxon>Stramenopiles</taxon>
        <taxon>Ochrophyta</taxon>
        <taxon>Bacillariophyta</taxon>
        <taxon>Coscinodiscophyceae</taxon>
        <taxon>Thalassiosirophycidae</taxon>
        <taxon>Stephanodiscales</taxon>
        <taxon>Stephanodiscaceae</taxon>
        <taxon>Cyclotella</taxon>
    </lineage>
</organism>
<evidence type="ECO:0000259" key="2">
    <source>
        <dbReference type="Pfam" id="PF08547"/>
    </source>
</evidence>
<dbReference type="PANTHER" id="PTHR13194:SF19">
    <property type="entry name" value="NAD(P)-BINDING ROSSMANN-FOLD SUPERFAMILY PROTEIN"/>
    <property type="match status" value="1"/>
</dbReference>
<comment type="caution">
    <text evidence="3">The sequence shown here is derived from an EMBL/GenBank/DDBJ whole genome shotgun (WGS) entry which is preliminary data.</text>
</comment>
<feature type="chain" id="PRO_5044871366" description="NADH:ubiquinone oxidoreductase intermediate-associated protein 30 domain-containing protein" evidence="1">
    <location>
        <begin position="19"/>
        <end position="395"/>
    </location>
</feature>
<protein>
    <recommendedName>
        <fullName evidence="2">NADH:ubiquinone oxidoreductase intermediate-associated protein 30 domain-containing protein</fullName>
    </recommendedName>
</protein>
<dbReference type="InterPro" id="IPR013857">
    <property type="entry name" value="NADH-UbQ_OxRdtase-assoc_prot30"/>
</dbReference>
<feature type="signal peptide" evidence="1">
    <location>
        <begin position="1"/>
        <end position="18"/>
    </location>
</feature>